<dbReference type="Proteomes" id="UP001321473">
    <property type="component" value="Unassembled WGS sequence"/>
</dbReference>
<accession>A0AAQ4ERJ4</accession>
<name>A0AAQ4ERJ4_AMBAM</name>
<keyword evidence="3" id="KW-1185">Reference proteome</keyword>
<sequence>MEGGIRRGREPKVSGNAGTKRQPVEGKMEAGAGRGRESKVNGPGGDIEWGDKRRPADKTLRTGGLAHQQKFGHPKVTSRGMSTSSLANNGRSFFGNADGPDILLGQETAENVGIDGPYYDSINGPDIANDDVTGENVNFDGSYCDVPNFGIY</sequence>
<organism evidence="2 3">
    <name type="scientific">Amblyomma americanum</name>
    <name type="common">Lone star tick</name>
    <dbReference type="NCBI Taxonomy" id="6943"/>
    <lineage>
        <taxon>Eukaryota</taxon>
        <taxon>Metazoa</taxon>
        <taxon>Ecdysozoa</taxon>
        <taxon>Arthropoda</taxon>
        <taxon>Chelicerata</taxon>
        <taxon>Arachnida</taxon>
        <taxon>Acari</taxon>
        <taxon>Parasitiformes</taxon>
        <taxon>Ixodida</taxon>
        <taxon>Ixodoidea</taxon>
        <taxon>Ixodidae</taxon>
        <taxon>Amblyomminae</taxon>
        <taxon>Amblyomma</taxon>
    </lineage>
</organism>
<feature type="compositionally biased region" description="Basic and acidic residues" evidence="1">
    <location>
        <begin position="22"/>
        <end position="39"/>
    </location>
</feature>
<reference evidence="2 3" key="1">
    <citation type="journal article" date="2023" name="Arcadia Sci">
        <title>De novo assembly of a long-read Amblyomma americanum tick genome.</title>
        <authorList>
            <person name="Chou S."/>
            <person name="Poskanzer K.E."/>
            <person name="Rollins M."/>
            <person name="Thuy-Boun P.S."/>
        </authorList>
    </citation>
    <scope>NUCLEOTIDE SEQUENCE [LARGE SCALE GENOMIC DNA]</scope>
    <source>
        <strain evidence="2">F_SG_1</strain>
        <tissue evidence="2">Salivary glands</tissue>
    </source>
</reference>
<protein>
    <submittedName>
        <fullName evidence="2">Uncharacterized protein</fullName>
    </submittedName>
</protein>
<feature type="region of interest" description="Disordered" evidence="1">
    <location>
        <begin position="1"/>
        <end position="92"/>
    </location>
</feature>
<feature type="compositionally biased region" description="Basic and acidic residues" evidence="1">
    <location>
        <begin position="49"/>
        <end position="60"/>
    </location>
</feature>
<dbReference type="AlphaFoldDB" id="A0AAQ4ERJ4"/>
<comment type="caution">
    <text evidence="2">The sequence shown here is derived from an EMBL/GenBank/DDBJ whole genome shotgun (WGS) entry which is preliminary data.</text>
</comment>
<gene>
    <name evidence="2" type="ORF">V5799_029513</name>
</gene>
<evidence type="ECO:0000313" key="3">
    <source>
        <dbReference type="Proteomes" id="UP001321473"/>
    </source>
</evidence>
<evidence type="ECO:0000313" key="2">
    <source>
        <dbReference type="EMBL" id="KAK8777143.1"/>
    </source>
</evidence>
<feature type="compositionally biased region" description="Polar residues" evidence="1">
    <location>
        <begin position="79"/>
        <end position="91"/>
    </location>
</feature>
<feature type="compositionally biased region" description="Basic and acidic residues" evidence="1">
    <location>
        <begin position="1"/>
        <end position="12"/>
    </location>
</feature>
<dbReference type="EMBL" id="JARKHS020012167">
    <property type="protein sequence ID" value="KAK8777143.1"/>
    <property type="molecule type" value="Genomic_DNA"/>
</dbReference>
<evidence type="ECO:0000256" key="1">
    <source>
        <dbReference type="SAM" id="MobiDB-lite"/>
    </source>
</evidence>
<proteinExistence type="predicted"/>